<dbReference type="PANTHER" id="PTHR33508">
    <property type="entry name" value="UPF0056 MEMBRANE PROTEIN YHCE"/>
    <property type="match status" value="1"/>
</dbReference>
<organism evidence="9 10">
    <name type="scientific">Lampropedia aestuarii</name>
    <dbReference type="NCBI Taxonomy" id="2562762"/>
    <lineage>
        <taxon>Bacteria</taxon>
        <taxon>Pseudomonadati</taxon>
        <taxon>Pseudomonadota</taxon>
        <taxon>Betaproteobacteria</taxon>
        <taxon>Burkholderiales</taxon>
        <taxon>Comamonadaceae</taxon>
        <taxon>Lampropedia</taxon>
    </lineage>
</organism>
<dbReference type="OrthoDB" id="21094at2"/>
<evidence type="ECO:0000256" key="4">
    <source>
        <dbReference type="ARBA" id="ARBA00022519"/>
    </source>
</evidence>
<dbReference type="Pfam" id="PF01914">
    <property type="entry name" value="MarC"/>
    <property type="match status" value="1"/>
</dbReference>
<feature type="transmembrane region" description="Helical" evidence="8">
    <location>
        <begin position="117"/>
        <end position="143"/>
    </location>
</feature>
<dbReference type="InterPro" id="IPR002771">
    <property type="entry name" value="Multi_antbiot-R_MarC"/>
</dbReference>
<evidence type="ECO:0000313" key="9">
    <source>
        <dbReference type="EMBL" id="THJ34646.1"/>
    </source>
</evidence>
<dbReference type="Proteomes" id="UP000306236">
    <property type="component" value="Unassembled WGS sequence"/>
</dbReference>
<evidence type="ECO:0000256" key="3">
    <source>
        <dbReference type="ARBA" id="ARBA00022475"/>
    </source>
</evidence>
<evidence type="ECO:0000313" key="10">
    <source>
        <dbReference type="Proteomes" id="UP000306236"/>
    </source>
</evidence>
<evidence type="ECO:0000256" key="5">
    <source>
        <dbReference type="ARBA" id="ARBA00022692"/>
    </source>
</evidence>
<dbReference type="EMBL" id="SSWX01000006">
    <property type="protein sequence ID" value="THJ34646.1"/>
    <property type="molecule type" value="Genomic_DNA"/>
</dbReference>
<comment type="caution">
    <text evidence="9">The sequence shown here is derived from an EMBL/GenBank/DDBJ whole genome shotgun (WGS) entry which is preliminary data.</text>
</comment>
<keyword evidence="6 8" id="KW-1133">Transmembrane helix</keyword>
<evidence type="ECO:0000256" key="6">
    <source>
        <dbReference type="ARBA" id="ARBA00022989"/>
    </source>
</evidence>
<gene>
    <name evidence="9" type="ORF">E8K88_05905</name>
</gene>
<keyword evidence="10" id="KW-1185">Reference proteome</keyword>
<dbReference type="NCBIfam" id="TIGR00427">
    <property type="entry name" value="NAAT family transporter"/>
    <property type="match status" value="1"/>
</dbReference>
<evidence type="ECO:0000256" key="2">
    <source>
        <dbReference type="ARBA" id="ARBA00009784"/>
    </source>
</evidence>
<proteinExistence type="inferred from homology"/>
<dbReference type="GO" id="GO:0005886">
    <property type="term" value="C:plasma membrane"/>
    <property type="evidence" value="ECO:0007669"/>
    <property type="project" value="UniProtKB-SubCell"/>
</dbReference>
<keyword evidence="3" id="KW-1003">Cell membrane</keyword>
<accession>A0A4S5BXF3</accession>
<evidence type="ECO:0000256" key="8">
    <source>
        <dbReference type="RuleBase" id="RU362048"/>
    </source>
</evidence>
<dbReference type="NCBIfam" id="NF008228">
    <property type="entry name" value="PRK10995.1"/>
    <property type="match status" value="1"/>
</dbReference>
<evidence type="ECO:0000256" key="7">
    <source>
        <dbReference type="ARBA" id="ARBA00023136"/>
    </source>
</evidence>
<comment type="similarity">
    <text evidence="2 8">Belongs to the UPF0056 (MarC) family.</text>
</comment>
<feature type="transmembrane region" description="Helical" evidence="8">
    <location>
        <begin position="200"/>
        <end position="221"/>
    </location>
</feature>
<keyword evidence="7 8" id="KW-0472">Membrane</keyword>
<dbReference type="AlphaFoldDB" id="A0A4S5BXF3"/>
<comment type="subcellular location">
    <subcellularLocation>
        <location evidence="1">Cell inner membrane</location>
        <topology evidence="1">Multi-pass membrane protein</topology>
    </subcellularLocation>
    <subcellularLocation>
        <location evidence="8">Cell membrane</location>
        <topology evidence="8">Multi-pass membrane protein</topology>
    </subcellularLocation>
</comment>
<feature type="transmembrane region" description="Helical" evidence="8">
    <location>
        <begin position="155"/>
        <end position="179"/>
    </location>
</feature>
<feature type="transmembrane region" description="Helical" evidence="8">
    <location>
        <begin position="47"/>
        <end position="69"/>
    </location>
</feature>
<feature type="transmembrane region" description="Helical" evidence="8">
    <location>
        <begin position="12"/>
        <end position="35"/>
    </location>
</feature>
<feature type="transmembrane region" description="Helical" evidence="8">
    <location>
        <begin position="75"/>
        <end position="96"/>
    </location>
</feature>
<dbReference type="PANTHER" id="PTHR33508:SF2">
    <property type="entry name" value="UPF0056 INNER MEMBRANE PROTEIN MARC"/>
    <property type="match status" value="1"/>
</dbReference>
<protein>
    <recommendedName>
        <fullName evidence="8">UPF0056 membrane protein</fullName>
    </recommendedName>
</protein>
<evidence type="ECO:0000256" key="1">
    <source>
        <dbReference type="ARBA" id="ARBA00004429"/>
    </source>
</evidence>
<reference evidence="9 10" key="1">
    <citation type="submission" date="2019-04" db="EMBL/GenBank/DDBJ databases">
        <title>Lampropedia sp YIM MLB12 draf genome.</title>
        <authorList>
            <person name="Wang Y.-X."/>
        </authorList>
    </citation>
    <scope>NUCLEOTIDE SEQUENCE [LARGE SCALE GENOMIC DNA]</scope>
    <source>
        <strain evidence="9 10">YIM MLB12</strain>
    </source>
</reference>
<keyword evidence="4" id="KW-0997">Cell inner membrane</keyword>
<sequence>MQDLFKLISVGFALLIPLANPITSMTMLLTLGAGLTKQERAKQVRQATIYVFCIMCVTYFAGHAIMSLFGISVPGLGIAGGLIVGYIGFTMLFPTSTSHEVVKDMPEVSLKANDKRMVPNIAFVPLAMPGTAGPGTIAMIISGSASLHSPGGTEYALWLLYVAPVVLFLIVSGIFWACLNFADKLLKLLGDGGLEALARIMGLLLVCMGVQFVINAVTTLVKGFGGP</sequence>
<keyword evidence="5 8" id="KW-0812">Transmembrane</keyword>
<name>A0A4S5BXF3_9BURK</name>